<dbReference type="EMBL" id="FMPG01000001">
    <property type="protein sequence ID" value="SCS44929.1"/>
    <property type="molecule type" value="Genomic_DNA"/>
</dbReference>
<dbReference type="Pfam" id="PF08327">
    <property type="entry name" value="AHSA1"/>
    <property type="match status" value="1"/>
</dbReference>
<dbReference type="RefSeq" id="WP_069994215.1">
    <property type="nucleotide sequence ID" value="NZ_FMPG01000001.1"/>
</dbReference>
<gene>
    <name evidence="4" type="ORF">SAMEA2297795_00565</name>
    <name evidence="3" type="ORF">SAMEA2297796_00060</name>
</gene>
<name>A0A1D4G7A6_9STAP</name>
<dbReference type="InterPro" id="IPR013538">
    <property type="entry name" value="ASHA1/2-like_C"/>
</dbReference>
<dbReference type="CDD" id="cd07814">
    <property type="entry name" value="SRPBCC_CalC_Aha1-like"/>
    <property type="match status" value="1"/>
</dbReference>
<reference evidence="4 6" key="1">
    <citation type="submission" date="2016-09" db="EMBL/GenBank/DDBJ databases">
        <authorList>
            <consortium name="Pathogen Informatics"/>
        </authorList>
    </citation>
    <scope>NUCLEOTIDE SEQUENCE [LARGE SCALE GENOMIC DNA]</scope>
    <source>
        <strain evidence="4 6">82B</strain>
    </source>
</reference>
<sequence length="162" mass="18907">MEWEIVNLDMTFKVKAEIATVFKAWTEPELFKQWFMTMAQTNKVAENTLEVNGDWEIVDVRDGVEYRAIGTYIDIVEPYKLIFSFKMPQFSELEDIITVEFIDLQDETEVKFNHGIKVQIDDKQSEQEIEKAKSDAKSQTEAGYEMMFKGLKHLCETESNAQ</sequence>
<feature type="domain" description="Activator of Hsp90 ATPase homologue 1/2-like C-terminal" evidence="2">
    <location>
        <begin position="16"/>
        <end position="155"/>
    </location>
</feature>
<evidence type="ECO:0000256" key="1">
    <source>
        <dbReference type="ARBA" id="ARBA00006817"/>
    </source>
</evidence>
<evidence type="ECO:0000313" key="6">
    <source>
        <dbReference type="Proteomes" id="UP000095768"/>
    </source>
</evidence>
<dbReference type="Proteomes" id="UP000095768">
    <property type="component" value="Unassembled WGS sequence"/>
</dbReference>
<organism evidence="4 6">
    <name type="scientific">Staphylococcus caeli</name>
    <dbReference type="NCBI Taxonomy" id="2201815"/>
    <lineage>
        <taxon>Bacteria</taxon>
        <taxon>Bacillati</taxon>
        <taxon>Bacillota</taxon>
        <taxon>Bacilli</taxon>
        <taxon>Bacillales</taxon>
        <taxon>Staphylococcaceae</taxon>
        <taxon>Staphylococcus</taxon>
    </lineage>
</organism>
<accession>A0A1D4G7A6</accession>
<dbReference type="Gene3D" id="3.30.530.20">
    <property type="match status" value="1"/>
</dbReference>
<dbReference type="OrthoDB" id="190358at2"/>
<dbReference type="Proteomes" id="UP000095412">
    <property type="component" value="Unassembled WGS sequence"/>
</dbReference>
<dbReference type="SUPFAM" id="SSF55961">
    <property type="entry name" value="Bet v1-like"/>
    <property type="match status" value="1"/>
</dbReference>
<evidence type="ECO:0000313" key="4">
    <source>
        <dbReference type="EMBL" id="SCS44929.1"/>
    </source>
</evidence>
<proteinExistence type="inferred from homology"/>
<dbReference type="AlphaFoldDB" id="A0A1D4G7A6"/>
<dbReference type="EMBL" id="FMPI01000001">
    <property type="protein sequence ID" value="SCS20850.1"/>
    <property type="molecule type" value="Genomic_DNA"/>
</dbReference>
<evidence type="ECO:0000259" key="2">
    <source>
        <dbReference type="Pfam" id="PF08327"/>
    </source>
</evidence>
<comment type="similarity">
    <text evidence="1">Belongs to the AHA1 family.</text>
</comment>
<protein>
    <submittedName>
        <fullName evidence="4">Hsp90-like protein</fullName>
    </submittedName>
</protein>
<reference evidence="3 5" key="2">
    <citation type="submission" date="2016-09" db="EMBL/GenBank/DDBJ databases">
        <authorList>
            <consortium name="Pathogen Informatics"/>
            <person name="Sun Q."/>
            <person name="Inoue M."/>
        </authorList>
    </citation>
    <scope>NUCLEOTIDE SEQUENCE [LARGE SCALE GENOMIC DNA]</scope>
    <source>
        <strain evidence="3 5">82C</strain>
    </source>
</reference>
<evidence type="ECO:0000313" key="3">
    <source>
        <dbReference type="EMBL" id="SCS20850.1"/>
    </source>
</evidence>
<dbReference type="InterPro" id="IPR023393">
    <property type="entry name" value="START-like_dom_sf"/>
</dbReference>
<evidence type="ECO:0000313" key="5">
    <source>
        <dbReference type="Proteomes" id="UP000095412"/>
    </source>
</evidence>
<keyword evidence="5" id="KW-1185">Reference proteome</keyword>